<name>A0A7H8NIV1_9ACTN</name>
<evidence type="ECO:0000313" key="13">
    <source>
        <dbReference type="Proteomes" id="UP000509303"/>
    </source>
</evidence>
<evidence type="ECO:0000256" key="5">
    <source>
        <dbReference type="ARBA" id="ARBA00022989"/>
    </source>
</evidence>
<feature type="transmembrane region" description="Helical" evidence="9">
    <location>
        <begin position="553"/>
        <end position="575"/>
    </location>
</feature>
<feature type="signal peptide" evidence="10">
    <location>
        <begin position="1"/>
        <end position="20"/>
    </location>
</feature>
<dbReference type="EMBL" id="CP054929">
    <property type="protein sequence ID" value="QKW54360.1"/>
    <property type="molecule type" value="Genomic_DNA"/>
</dbReference>
<evidence type="ECO:0000256" key="2">
    <source>
        <dbReference type="ARBA" id="ARBA00022475"/>
    </source>
</evidence>
<dbReference type="Proteomes" id="UP000509303">
    <property type="component" value="Chromosome"/>
</dbReference>
<dbReference type="InterPro" id="IPR018584">
    <property type="entry name" value="GT87"/>
</dbReference>
<feature type="transmembrane region" description="Helical" evidence="9">
    <location>
        <begin position="77"/>
        <end position="96"/>
    </location>
</feature>
<dbReference type="CDD" id="cd03386">
    <property type="entry name" value="PAP2_Aur1_like"/>
    <property type="match status" value="1"/>
</dbReference>
<feature type="transmembrane region" description="Helical" evidence="9">
    <location>
        <begin position="606"/>
        <end position="623"/>
    </location>
</feature>
<sequence>MALAALWVVAGLLAARQAAAVLRLPPDQRLTDLETWIGERGVLHVRGSLYDTDAFTGTPFAGLVLKPLTRAAEQSLGVAWTFGTLALVAILGLVAARLLPSPVSRRTALLAAPVAISLIVLSLPVRNAFTLGQTSIIPVLLVLLSLLPKTSARQSALLIGVAAALQPALLLFAGLLWLTGRRRVAVLTGATFAACSALAWAVMPHDSWTYWVHHIGGAGLGESPDSLSNQSLHGLLLRAGLRGPLELTLLAVLAAAVIWWGLRRAAHYARDGQLLLAAAITGCVALAVSPTSWQHQLLWILLAVVGRVGRRQADRLVWPVLVVLVMTLNRHALMPGGLEGLGFIGDNAQLFAALAAACLVPFLTRDAPEWDRPQPSPTAEPARTPYSWVPMLKFWRRPLSRPNLVLELMLIRVGYWGYSFIRAHAPDERSLAEGHGRQILSIESWLHIDVEYWFNHFVADTPWLEASMNYYYSTFHFLVPLSLLAWLYVCRPATYRWARTPLAFATLLALFGFWLYPLAPPRLMDMGYIDTAHGPQDLNDPDFGALTKLSNQYAAMPSLHVGWSLWCGVVIALVAPKLWMKVLGLLYPVLTTAVIVGTANHYLLDAVGGAAVVAAGFALQYVLTGAGRAPIEPARVTESAATEARGRAATLWASARAKLPGADPARASATAPTAVRDTAGAAEPAGSQPAEPASVTPESVKPDLSQPGPGKPEPGKPDSVKPEGSDAGPDDQPAPADVAR</sequence>
<proteinExistence type="inferred from homology"/>
<accession>A0A7H8NIV1</accession>
<dbReference type="PANTHER" id="PTHR31310:SF7">
    <property type="entry name" value="PA-PHOSPHATASE RELATED-FAMILY PROTEIN DDB_G0268928"/>
    <property type="match status" value="1"/>
</dbReference>
<evidence type="ECO:0000256" key="4">
    <source>
        <dbReference type="ARBA" id="ARBA00022692"/>
    </source>
</evidence>
<evidence type="ECO:0000313" key="12">
    <source>
        <dbReference type="EMBL" id="QKW54360.1"/>
    </source>
</evidence>
<comment type="subcellular location">
    <subcellularLocation>
        <location evidence="1">Cell membrane</location>
        <topology evidence="1">Multi-pass membrane protein</topology>
    </subcellularLocation>
</comment>
<feature type="transmembrane region" description="Helical" evidence="9">
    <location>
        <begin position="274"/>
        <end position="304"/>
    </location>
</feature>
<evidence type="ECO:0000256" key="3">
    <source>
        <dbReference type="ARBA" id="ARBA00022679"/>
    </source>
</evidence>
<feature type="compositionally biased region" description="Low complexity" evidence="8">
    <location>
        <begin position="726"/>
        <end position="740"/>
    </location>
</feature>
<organism evidence="12 13">
    <name type="scientific">Streptomyces buecherae</name>
    <dbReference type="NCBI Taxonomy" id="2763006"/>
    <lineage>
        <taxon>Bacteria</taxon>
        <taxon>Bacillati</taxon>
        <taxon>Actinomycetota</taxon>
        <taxon>Actinomycetes</taxon>
        <taxon>Kitasatosporales</taxon>
        <taxon>Streptomycetaceae</taxon>
        <taxon>Streptomyces</taxon>
    </lineage>
</organism>
<evidence type="ECO:0000256" key="10">
    <source>
        <dbReference type="SAM" id="SignalP"/>
    </source>
</evidence>
<feature type="transmembrane region" description="Helical" evidence="9">
    <location>
        <begin position="470"/>
        <end position="489"/>
    </location>
</feature>
<evidence type="ECO:0000259" key="11">
    <source>
        <dbReference type="Pfam" id="PF14378"/>
    </source>
</evidence>
<feature type="transmembrane region" description="Helical" evidence="9">
    <location>
        <begin position="245"/>
        <end position="262"/>
    </location>
</feature>
<dbReference type="Pfam" id="PF09594">
    <property type="entry name" value="GT87"/>
    <property type="match status" value="1"/>
</dbReference>
<dbReference type="PANTHER" id="PTHR31310">
    <property type="match status" value="1"/>
</dbReference>
<feature type="transmembrane region" description="Helical" evidence="9">
    <location>
        <begin position="108"/>
        <end position="125"/>
    </location>
</feature>
<protein>
    <submittedName>
        <fullName evidence="12">Phosphatase PAP2 family protein</fullName>
    </submittedName>
</protein>
<dbReference type="RefSeq" id="WP_176166002.1">
    <property type="nucleotide sequence ID" value="NZ_CP054929.1"/>
</dbReference>
<dbReference type="InterPro" id="IPR052185">
    <property type="entry name" value="IPC_Synthase-Related"/>
</dbReference>
<comment type="similarity">
    <text evidence="7">Belongs to the glycosyltransferase 87 family.</text>
</comment>
<keyword evidence="3" id="KW-0808">Transferase</keyword>
<dbReference type="Pfam" id="PF14378">
    <property type="entry name" value="PAP2_3"/>
    <property type="match status" value="1"/>
</dbReference>
<keyword evidence="2" id="KW-1003">Cell membrane</keyword>
<evidence type="ECO:0000256" key="9">
    <source>
        <dbReference type="SAM" id="Phobius"/>
    </source>
</evidence>
<keyword evidence="13" id="KW-1185">Reference proteome</keyword>
<feature type="chain" id="PRO_5038809557" evidence="10">
    <location>
        <begin position="21"/>
        <end position="740"/>
    </location>
</feature>
<evidence type="ECO:0000256" key="6">
    <source>
        <dbReference type="ARBA" id="ARBA00023136"/>
    </source>
</evidence>
<feature type="transmembrane region" description="Helical" evidence="9">
    <location>
        <begin position="582"/>
        <end position="600"/>
    </location>
</feature>
<gene>
    <name evidence="12" type="ORF">HUT08_08875</name>
</gene>
<dbReference type="GO" id="GO:0016758">
    <property type="term" value="F:hexosyltransferase activity"/>
    <property type="evidence" value="ECO:0007669"/>
    <property type="project" value="InterPro"/>
</dbReference>
<keyword evidence="4 9" id="KW-0812">Transmembrane</keyword>
<evidence type="ECO:0000256" key="1">
    <source>
        <dbReference type="ARBA" id="ARBA00004651"/>
    </source>
</evidence>
<feature type="transmembrane region" description="Helical" evidence="9">
    <location>
        <begin position="501"/>
        <end position="519"/>
    </location>
</feature>
<evidence type="ECO:0000256" key="8">
    <source>
        <dbReference type="SAM" id="MobiDB-lite"/>
    </source>
</evidence>
<feature type="domain" description="Inositolphosphotransferase Aur1/Ipt1" evidence="11">
    <location>
        <begin position="437"/>
        <end position="619"/>
    </location>
</feature>
<feature type="compositionally biased region" description="Basic and acidic residues" evidence="8">
    <location>
        <begin position="713"/>
        <end position="724"/>
    </location>
</feature>
<feature type="region of interest" description="Disordered" evidence="8">
    <location>
        <begin position="661"/>
        <end position="740"/>
    </location>
</feature>
<keyword evidence="6 9" id="KW-0472">Membrane</keyword>
<feature type="transmembrane region" description="Helical" evidence="9">
    <location>
        <begin position="184"/>
        <end position="203"/>
    </location>
</feature>
<feature type="transmembrane region" description="Helical" evidence="9">
    <location>
        <begin position="131"/>
        <end position="148"/>
    </location>
</feature>
<reference evidence="12 13" key="1">
    <citation type="submission" date="2020-06" db="EMBL/GenBank/DDBJ databases">
        <title>Genome mining for natural products.</title>
        <authorList>
            <person name="Zhang B."/>
            <person name="Shi J."/>
            <person name="Ge H."/>
        </authorList>
    </citation>
    <scope>NUCLEOTIDE SEQUENCE [LARGE SCALE GENOMIC DNA]</scope>
    <source>
        <strain evidence="12 13">NA00687</strain>
    </source>
</reference>
<dbReference type="GO" id="GO:0005886">
    <property type="term" value="C:plasma membrane"/>
    <property type="evidence" value="ECO:0007669"/>
    <property type="project" value="UniProtKB-SubCell"/>
</dbReference>
<feature type="transmembrane region" description="Helical" evidence="9">
    <location>
        <begin position="155"/>
        <end position="178"/>
    </location>
</feature>
<dbReference type="AlphaFoldDB" id="A0A7H8NIV1"/>
<keyword evidence="5 9" id="KW-1133">Transmembrane helix</keyword>
<keyword evidence="10" id="KW-0732">Signal</keyword>
<evidence type="ECO:0000256" key="7">
    <source>
        <dbReference type="ARBA" id="ARBA00024033"/>
    </source>
</evidence>
<dbReference type="InterPro" id="IPR026841">
    <property type="entry name" value="Aur1/Ipt1"/>
</dbReference>